<dbReference type="Proteomes" id="UP000785613">
    <property type="component" value="Unassembled WGS sequence"/>
</dbReference>
<accession>A0ABX0LN22</accession>
<sequence>MINIVINLLLQTGGGTGVGKLPDGVPAARESQSTLLSGGFSRTLTSKNRTVEHALAGRPVDIGPDGRAGPTLKKFKNGETGARMRGRVCRC</sequence>
<dbReference type="EMBL" id="VUYU01000005">
    <property type="protein sequence ID" value="NHZ33810.1"/>
    <property type="molecule type" value="Genomic_DNA"/>
</dbReference>
<evidence type="ECO:0000256" key="1">
    <source>
        <dbReference type="SAM" id="MobiDB-lite"/>
    </source>
</evidence>
<feature type="region of interest" description="Disordered" evidence="1">
    <location>
        <begin position="58"/>
        <end position="77"/>
    </location>
</feature>
<proteinExistence type="predicted"/>
<dbReference type="RefSeq" id="WP_167223757.1">
    <property type="nucleotide sequence ID" value="NZ_VUYU01000005.1"/>
</dbReference>
<protein>
    <submittedName>
        <fullName evidence="2">Uncharacterized protein</fullName>
    </submittedName>
</protein>
<keyword evidence="3" id="KW-1185">Reference proteome</keyword>
<organism evidence="2 3">
    <name type="scientific">Massilia rubra</name>
    <dbReference type="NCBI Taxonomy" id="2607910"/>
    <lineage>
        <taxon>Bacteria</taxon>
        <taxon>Pseudomonadati</taxon>
        <taxon>Pseudomonadota</taxon>
        <taxon>Betaproteobacteria</taxon>
        <taxon>Burkholderiales</taxon>
        <taxon>Oxalobacteraceae</taxon>
        <taxon>Telluria group</taxon>
        <taxon>Massilia</taxon>
    </lineage>
</organism>
<evidence type="ECO:0000313" key="3">
    <source>
        <dbReference type="Proteomes" id="UP000785613"/>
    </source>
</evidence>
<comment type="caution">
    <text evidence="2">The sequence shown here is derived from an EMBL/GenBank/DDBJ whole genome shotgun (WGS) entry which is preliminary data.</text>
</comment>
<name>A0ABX0LN22_9BURK</name>
<reference evidence="2 3" key="1">
    <citation type="submission" date="2019-09" db="EMBL/GenBank/DDBJ databases">
        <title>Taxonomy of Antarctic Massilia spp.: description of Massilia rubra sp. nov., Massilia aquatica sp. nov., Massilia mucilaginosa sp. nov., Massilia frigida sp. nov. isolated from streams, lakes and regoliths.</title>
        <authorList>
            <person name="Holochova P."/>
            <person name="Sedlacek I."/>
            <person name="Kralova S."/>
            <person name="Maslanova I."/>
            <person name="Busse H.-J."/>
            <person name="Stankova E."/>
            <person name="Vrbovska V."/>
            <person name="Kovarovic V."/>
            <person name="Bartak M."/>
            <person name="Svec P."/>
            <person name="Pantucek R."/>
        </authorList>
    </citation>
    <scope>NUCLEOTIDE SEQUENCE [LARGE SCALE GENOMIC DNA]</scope>
    <source>
        <strain evidence="2 3">CCM 8692</strain>
    </source>
</reference>
<evidence type="ECO:0000313" key="2">
    <source>
        <dbReference type="EMBL" id="NHZ33810.1"/>
    </source>
</evidence>
<gene>
    <name evidence="2" type="ORF">F0185_09435</name>
</gene>